<evidence type="ECO:0000256" key="1">
    <source>
        <dbReference type="SAM" id="MobiDB-lite"/>
    </source>
</evidence>
<accession>A0A8H5LID8</accession>
<evidence type="ECO:0000313" key="3">
    <source>
        <dbReference type="EMBL" id="KAF5358178.1"/>
    </source>
</evidence>
<feature type="region of interest" description="Disordered" evidence="1">
    <location>
        <begin position="818"/>
        <end position="906"/>
    </location>
</feature>
<feature type="signal peptide" evidence="2">
    <location>
        <begin position="1"/>
        <end position="17"/>
    </location>
</feature>
<dbReference type="EMBL" id="JAACJO010000005">
    <property type="protein sequence ID" value="KAF5358178.1"/>
    <property type="molecule type" value="Genomic_DNA"/>
</dbReference>
<feature type="chain" id="PRO_5034603915" evidence="2">
    <location>
        <begin position="18"/>
        <end position="1064"/>
    </location>
</feature>
<feature type="region of interest" description="Disordered" evidence="1">
    <location>
        <begin position="328"/>
        <end position="374"/>
    </location>
</feature>
<dbReference type="AlphaFoldDB" id="A0A8H5LID8"/>
<proteinExistence type="predicted"/>
<feature type="compositionally biased region" description="Low complexity" evidence="1">
    <location>
        <begin position="26"/>
        <end position="39"/>
    </location>
</feature>
<feature type="compositionally biased region" description="Basic and acidic residues" evidence="1">
    <location>
        <begin position="889"/>
        <end position="906"/>
    </location>
</feature>
<dbReference type="OrthoDB" id="432953at2759"/>
<evidence type="ECO:0000313" key="4">
    <source>
        <dbReference type="Proteomes" id="UP000559027"/>
    </source>
</evidence>
<gene>
    <name evidence="3" type="ORF">D9756_001879</name>
</gene>
<feature type="region of interest" description="Disordered" evidence="1">
    <location>
        <begin position="20"/>
        <end position="45"/>
    </location>
</feature>
<organism evidence="3 4">
    <name type="scientific">Leucocoprinus leucothites</name>
    <dbReference type="NCBI Taxonomy" id="201217"/>
    <lineage>
        <taxon>Eukaryota</taxon>
        <taxon>Fungi</taxon>
        <taxon>Dikarya</taxon>
        <taxon>Basidiomycota</taxon>
        <taxon>Agaricomycotina</taxon>
        <taxon>Agaricomycetes</taxon>
        <taxon>Agaricomycetidae</taxon>
        <taxon>Agaricales</taxon>
        <taxon>Agaricineae</taxon>
        <taxon>Agaricaceae</taxon>
        <taxon>Leucocoprinus</taxon>
    </lineage>
</organism>
<dbReference type="SUPFAM" id="SSF49503">
    <property type="entry name" value="Cupredoxins"/>
    <property type="match status" value="1"/>
</dbReference>
<dbReference type="Pfam" id="PF12722">
    <property type="entry name" value="Hid1"/>
    <property type="match status" value="1"/>
</dbReference>
<reference evidence="3 4" key="1">
    <citation type="journal article" date="2020" name="ISME J.">
        <title>Uncovering the hidden diversity of litter-decomposition mechanisms in mushroom-forming fungi.</title>
        <authorList>
            <person name="Floudas D."/>
            <person name="Bentzer J."/>
            <person name="Ahren D."/>
            <person name="Johansson T."/>
            <person name="Persson P."/>
            <person name="Tunlid A."/>
        </authorList>
    </citation>
    <scope>NUCLEOTIDE SEQUENCE [LARGE SCALE GENOMIC DNA]</scope>
    <source>
        <strain evidence="3 4">CBS 146.42</strain>
    </source>
</reference>
<dbReference type="InterPro" id="IPR026705">
    <property type="entry name" value="Hid-1/Ecm30"/>
</dbReference>
<dbReference type="CDD" id="cd00920">
    <property type="entry name" value="Cupredoxin"/>
    <property type="match status" value="1"/>
</dbReference>
<dbReference type="PANTHER" id="PTHR21575:SF12">
    <property type="entry name" value="PROTEIN HID1"/>
    <property type="match status" value="1"/>
</dbReference>
<dbReference type="Gene3D" id="2.60.40.420">
    <property type="entry name" value="Cupredoxins - blue copper proteins"/>
    <property type="match status" value="1"/>
</dbReference>
<dbReference type="GO" id="GO:0016020">
    <property type="term" value="C:membrane"/>
    <property type="evidence" value="ECO:0007669"/>
    <property type="project" value="TreeGrafter"/>
</dbReference>
<dbReference type="Proteomes" id="UP000559027">
    <property type="component" value="Unassembled WGS sequence"/>
</dbReference>
<protein>
    <submittedName>
        <fullName evidence="3">Uncharacterized protein</fullName>
    </submittedName>
</protein>
<evidence type="ECO:0000256" key="2">
    <source>
        <dbReference type="SAM" id="SignalP"/>
    </source>
</evidence>
<dbReference type="InterPro" id="IPR008972">
    <property type="entry name" value="Cupredoxin"/>
</dbReference>
<feature type="compositionally biased region" description="Basic and acidic residues" evidence="1">
    <location>
        <begin position="818"/>
        <end position="854"/>
    </location>
</feature>
<dbReference type="PANTHER" id="PTHR21575">
    <property type="entry name" value="PROTEIN HID1"/>
    <property type="match status" value="1"/>
</dbReference>
<sequence length="1064" mass="116815">MFFQGLLTLGLAQLAIAQYGDPPPSQSSSSAAPAPSAPADTTGHHNVNVFPNGQYRFDPANFTAQVGDLVTFYFPSGDFAHSVTQSSFAKPCTHLEASGNNPAGFDSSLQLATTFTINITSTDPIWFHCKQVLHCGMGMVGSINAPTTGNNTHEAFVAAAIAIGGSETTKFSAPFGLLGDEAKLAFPAQPGGILKLATVRNIPASDSYWEQYFVLFDSASDVFSLITPHHIRRALIDAPENIVTLIQVVTSRLFNLVSDHTFPSAPTSSVTALASSFIKAGGGSTDRNATKEVLNCLRVLARVLPVIFDVESESNAFEMELFWKRAEVDDDEDREQGGERQEASQFVIEDEDDSDHEAQSPPPTPGPRQQRTRKQLPSLGERLFSCIFDLLFCCGFTLPTKLQVDHHKINYVIWEKGVGSTVDPGPSHAYDNNRIEVLRLLLVLLSRQIYVPPSSLFTKPSFYSLHLMQKTSRRDVLTLLCSLLNVAMNSATSSESSIGSMAGKLPYNHLVFKGEDPRTNLVGLCLQILCVLLDFQSGSARDVATGSEDAQVIAPTAKTNAFRYFLMKLHRTKDFDFVIDGIIGIFEQQMAAINNVLPGSRKAIPHINETIIFCWKILELNKKFRLHLLDSEKSMILLVYLLTYSMEIKDKPQQHGLCRALSYIVQTLSAEQAFGERLSGPIKGQVPAKYNSGGTMADFLIQIVYSMVATTSGNLNSLYPALIIALSNASPYFKKLSVTTSTRLVQLFTSFSNPPFLLSDEGHPRLLFFMLEVFNSIILHNMSENPNVTYAILSSHKVFEDLGTFTLARGLREIKRAQLAKEEHTRPTEGNPKRGSVESRDSNDPGTEKARLLNEEGANQEDESVGDTSASADGTDPDVAGEGSASDSALRRSEKARGKMKERRSLSVEDVGAAAASVGRNGFVPTQEWVTSWQQGLPLDCVLLLISELLPKVQEIQASRKAASTNFAIDFLANATLKHVLPPIPPLVARKFIWSEASIVWLTSLIWGEIYVRGMSPLGIWNATNVRLFYVKHTQVQQRQLTDTVTNVVGGLLRRTSDNQVRRP</sequence>
<keyword evidence="2" id="KW-0732">Signal</keyword>
<comment type="caution">
    <text evidence="3">The sequence shown here is derived from an EMBL/GenBank/DDBJ whole genome shotgun (WGS) entry which is preliminary data.</text>
</comment>
<name>A0A8H5LID8_9AGAR</name>
<dbReference type="GO" id="GO:0000138">
    <property type="term" value="C:Golgi trans cisterna"/>
    <property type="evidence" value="ECO:0007669"/>
    <property type="project" value="TreeGrafter"/>
</dbReference>
<keyword evidence="4" id="KW-1185">Reference proteome</keyword>
<dbReference type="GO" id="GO:0005797">
    <property type="term" value="C:Golgi medial cisterna"/>
    <property type="evidence" value="ECO:0007669"/>
    <property type="project" value="TreeGrafter"/>
</dbReference>